<accession>A0A7X5V8X6</accession>
<feature type="binding site" evidence="18">
    <location>
        <position position="59"/>
    </location>
    <ligand>
        <name>K(+)</name>
        <dbReference type="ChEBI" id="CHEBI:29103"/>
    </ligand>
</feature>
<evidence type="ECO:0000256" key="12">
    <source>
        <dbReference type="ARBA" id="ARBA00023239"/>
    </source>
</evidence>
<dbReference type="CDD" id="cd01171">
    <property type="entry name" value="YXKO-related"/>
    <property type="match status" value="1"/>
</dbReference>
<organism evidence="22 23">
    <name type="scientific">Kribbella shirazensis</name>
    <dbReference type="NCBI Taxonomy" id="1105143"/>
    <lineage>
        <taxon>Bacteria</taxon>
        <taxon>Bacillati</taxon>
        <taxon>Actinomycetota</taxon>
        <taxon>Actinomycetes</taxon>
        <taxon>Propionibacteriales</taxon>
        <taxon>Kribbellaceae</taxon>
        <taxon>Kribbella</taxon>
    </lineage>
</organism>
<feature type="domain" description="YjeF N-terminal" evidence="21">
    <location>
        <begin position="10"/>
        <end position="218"/>
    </location>
</feature>
<feature type="binding site" evidence="17">
    <location>
        <position position="258"/>
    </location>
    <ligand>
        <name>(6S)-NADPHX</name>
        <dbReference type="ChEBI" id="CHEBI:64076"/>
    </ligand>
</feature>
<dbReference type="GO" id="GO:0016301">
    <property type="term" value="F:kinase activity"/>
    <property type="evidence" value="ECO:0007669"/>
    <property type="project" value="UniProtKB-KW"/>
</dbReference>
<dbReference type="Gene3D" id="3.40.50.10260">
    <property type="entry name" value="YjeF N-terminal domain"/>
    <property type="match status" value="1"/>
</dbReference>
<comment type="catalytic activity">
    <reaction evidence="16 17 19">
        <text>(6S)-NADPHX + ADP = AMP + phosphate + NADPH + H(+)</text>
        <dbReference type="Rhea" id="RHEA:32235"/>
        <dbReference type="ChEBI" id="CHEBI:15378"/>
        <dbReference type="ChEBI" id="CHEBI:43474"/>
        <dbReference type="ChEBI" id="CHEBI:57783"/>
        <dbReference type="ChEBI" id="CHEBI:64076"/>
        <dbReference type="ChEBI" id="CHEBI:456215"/>
        <dbReference type="ChEBI" id="CHEBI:456216"/>
        <dbReference type="EC" id="4.2.1.136"/>
    </reaction>
</comment>
<dbReference type="GO" id="GO:0052855">
    <property type="term" value="F:ADP-dependent NAD(P)H-hydrate dehydratase activity"/>
    <property type="evidence" value="ECO:0007669"/>
    <property type="project" value="UniProtKB-UniRule"/>
</dbReference>
<keyword evidence="11 18" id="KW-0413">Isomerase</keyword>
<name>A0A7X5V8X6_9ACTN</name>
<evidence type="ECO:0000259" key="21">
    <source>
        <dbReference type="PROSITE" id="PS51385"/>
    </source>
</evidence>
<evidence type="ECO:0000256" key="7">
    <source>
        <dbReference type="ARBA" id="ARBA00022840"/>
    </source>
</evidence>
<dbReference type="PIRSF" id="PIRSF017184">
    <property type="entry name" value="Nnr"/>
    <property type="match status" value="1"/>
</dbReference>
<comment type="catalytic activity">
    <reaction evidence="2 18 19">
        <text>(6R)-NADPHX = (6S)-NADPHX</text>
        <dbReference type="Rhea" id="RHEA:32227"/>
        <dbReference type="ChEBI" id="CHEBI:64076"/>
        <dbReference type="ChEBI" id="CHEBI:64077"/>
        <dbReference type="EC" id="5.1.99.6"/>
    </reaction>
</comment>
<gene>
    <name evidence="17" type="primary">nnrD</name>
    <name evidence="18" type="synonym">nnrE</name>
    <name evidence="22" type="ORF">BJY22_002281</name>
</gene>
<keyword evidence="22" id="KW-0418">Kinase</keyword>
<dbReference type="PROSITE" id="PS51385">
    <property type="entry name" value="YJEF_N"/>
    <property type="match status" value="1"/>
</dbReference>
<evidence type="ECO:0000256" key="13">
    <source>
        <dbReference type="ARBA" id="ARBA00023268"/>
    </source>
</evidence>
<dbReference type="AlphaFoldDB" id="A0A7X5V8X6"/>
<evidence type="ECO:0000256" key="9">
    <source>
        <dbReference type="ARBA" id="ARBA00022958"/>
    </source>
</evidence>
<dbReference type="Pfam" id="PF03853">
    <property type="entry name" value="YjeF_N"/>
    <property type="match status" value="1"/>
</dbReference>
<dbReference type="RefSeq" id="WP_167206008.1">
    <property type="nucleotide sequence ID" value="NZ_JAASRO010000001.1"/>
</dbReference>
<feature type="binding site" evidence="18">
    <location>
        <begin position="58"/>
        <end position="62"/>
    </location>
    <ligand>
        <name>(6S)-NADPHX</name>
        <dbReference type="ChEBI" id="CHEBI:64076"/>
    </ligand>
</feature>
<evidence type="ECO:0000259" key="20">
    <source>
        <dbReference type="PROSITE" id="PS51383"/>
    </source>
</evidence>
<dbReference type="PROSITE" id="PS51383">
    <property type="entry name" value="YJEF_C_3"/>
    <property type="match status" value="1"/>
</dbReference>
<proteinExistence type="inferred from homology"/>
<evidence type="ECO:0000256" key="8">
    <source>
        <dbReference type="ARBA" id="ARBA00022857"/>
    </source>
</evidence>
<keyword evidence="13" id="KW-0511">Multifunctional enzyme</keyword>
<feature type="binding site" evidence="18">
    <location>
        <position position="128"/>
    </location>
    <ligand>
        <name>K(+)</name>
        <dbReference type="ChEBI" id="CHEBI:29103"/>
    </ligand>
</feature>
<dbReference type="InterPro" id="IPR029056">
    <property type="entry name" value="Ribokinase-like"/>
</dbReference>
<keyword evidence="10 17" id="KW-0520">NAD</keyword>
<keyword evidence="23" id="KW-1185">Reference proteome</keyword>
<feature type="binding site" evidence="17">
    <location>
        <position position="307"/>
    </location>
    <ligand>
        <name>(6S)-NADPHX</name>
        <dbReference type="ChEBI" id="CHEBI:64076"/>
    </ligand>
</feature>
<comment type="function">
    <text evidence="14 19">Bifunctional enzyme that catalyzes the epimerization of the S- and R-forms of NAD(P)HX and the dehydration of the S-form of NAD(P)HX at the expense of ADP, which is converted to AMP. This allows the repair of both epimers of NAD(P)HX, a damaged form of NAD(P)H that is a result of enzymatic or heat-dependent hydration.</text>
</comment>
<evidence type="ECO:0000313" key="23">
    <source>
        <dbReference type="Proteomes" id="UP000555407"/>
    </source>
</evidence>
<comment type="catalytic activity">
    <reaction evidence="15 17 19">
        <text>(6S)-NADHX + ADP = AMP + phosphate + NADH + H(+)</text>
        <dbReference type="Rhea" id="RHEA:32223"/>
        <dbReference type="ChEBI" id="CHEBI:15378"/>
        <dbReference type="ChEBI" id="CHEBI:43474"/>
        <dbReference type="ChEBI" id="CHEBI:57945"/>
        <dbReference type="ChEBI" id="CHEBI:64074"/>
        <dbReference type="ChEBI" id="CHEBI:456215"/>
        <dbReference type="ChEBI" id="CHEBI:456216"/>
        <dbReference type="EC" id="4.2.1.136"/>
    </reaction>
</comment>
<dbReference type="Gene3D" id="3.40.1190.20">
    <property type="match status" value="1"/>
</dbReference>
<comment type="subunit">
    <text evidence="17">Homotetramer.</text>
</comment>
<protein>
    <recommendedName>
        <fullName evidence="19">Bifunctional NAD(P)H-hydrate repair enzyme</fullName>
    </recommendedName>
    <alternativeName>
        <fullName evidence="19">Nicotinamide nucleotide repair protein</fullName>
    </alternativeName>
    <domain>
        <recommendedName>
            <fullName evidence="19">ADP-dependent (S)-NAD(P)H-hydrate dehydratase</fullName>
            <ecNumber evidence="19">4.2.1.136</ecNumber>
        </recommendedName>
        <alternativeName>
            <fullName evidence="19">ADP-dependent NAD(P)HX dehydratase</fullName>
        </alternativeName>
    </domain>
    <domain>
        <recommendedName>
            <fullName evidence="19">NAD(P)H-hydrate epimerase</fullName>
            <ecNumber evidence="19">5.1.99.6</ecNumber>
        </recommendedName>
    </domain>
</protein>
<reference evidence="22 23" key="1">
    <citation type="submission" date="2020-03" db="EMBL/GenBank/DDBJ databases">
        <title>Sequencing the genomes of 1000 actinobacteria strains.</title>
        <authorList>
            <person name="Klenk H.-P."/>
        </authorList>
    </citation>
    <scope>NUCLEOTIDE SEQUENCE [LARGE SCALE GENOMIC DNA]</scope>
    <source>
        <strain evidence="22 23">DSM 45490</strain>
    </source>
</reference>
<keyword evidence="6 17" id="KW-0547">Nucleotide-binding</keyword>
<keyword evidence="8 17" id="KW-0521">NADP</keyword>
<evidence type="ECO:0000256" key="17">
    <source>
        <dbReference type="HAMAP-Rule" id="MF_01965"/>
    </source>
</evidence>
<evidence type="ECO:0000256" key="6">
    <source>
        <dbReference type="ARBA" id="ARBA00022741"/>
    </source>
</evidence>
<evidence type="ECO:0000256" key="14">
    <source>
        <dbReference type="ARBA" id="ARBA00025153"/>
    </source>
</evidence>
<feature type="binding site" evidence="17">
    <location>
        <position position="417"/>
    </location>
    <ligand>
        <name>AMP</name>
        <dbReference type="ChEBI" id="CHEBI:456215"/>
    </ligand>
</feature>
<evidence type="ECO:0000256" key="19">
    <source>
        <dbReference type="PIRNR" id="PIRNR017184"/>
    </source>
</evidence>
<evidence type="ECO:0000256" key="10">
    <source>
        <dbReference type="ARBA" id="ARBA00023027"/>
    </source>
</evidence>
<comment type="similarity">
    <text evidence="4 19">In the C-terminal section; belongs to the NnrD/CARKD family.</text>
</comment>
<dbReference type="EMBL" id="JAASRO010000001">
    <property type="protein sequence ID" value="NIK56564.1"/>
    <property type="molecule type" value="Genomic_DNA"/>
</dbReference>
<sequence>MRHAYTVEQVRSAESELMAKLPDGTLMQRAATGLAVAIGNFLGGTYGARVVLLIGSGDNGGDALYAGARLARRGAHVTAILLSPKAHEPGIAALRSAGGRSVTSAGDISGEIYDDIVSELAGADVVVDGIVGIGGRPGLRPDALAAVRVAEQYGVPIVAVDTPSGVDVDSGETPEPHVNAALTVTFGTHKICHLVDPAASACGPVHLVDIGLDLPPALVQSLQAADVRALYPVPHGESDKYSRGVVGLMVGSTEYPGAAVIATAGALGGPVGMVRYVGPDAVAAAVREAHPEVVGAGRVQAWTIGSGLGEELDVPRIRELLDADEPVVLDADGLKALDDSGDHVDVLATPHAGELARLLGVDRSTVEAERLKHARMAAERYDVTVLLKGATTVIASPDGEVRVNTNATPWLATAGAGDVLAGLCGSLLAAGLTPLDAAALGAYLHASAATLASANGPITATTVAQSLPEATRRLIT</sequence>
<feature type="binding site" evidence="18">
    <location>
        <position position="164"/>
    </location>
    <ligand>
        <name>K(+)</name>
        <dbReference type="ChEBI" id="CHEBI:29103"/>
    </ligand>
</feature>
<dbReference type="PANTHER" id="PTHR12592">
    <property type="entry name" value="ATP-DEPENDENT (S)-NAD(P)H-HYDRATE DEHYDRATASE FAMILY MEMBER"/>
    <property type="match status" value="1"/>
</dbReference>
<comment type="cofactor">
    <cofactor evidence="18 19">
        <name>K(+)</name>
        <dbReference type="ChEBI" id="CHEBI:29103"/>
    </cofactor>
    <text evidence="18 19">Binds 1 potassium ion per subunit.</text>
</comment>
<keyword evidence="12 17" id="KW-0456">Lyase</keyword>
<comment type="caution">
    <text evidence="22">The sequence shown here is derived from an EMBL/GenBank/DDBJ whole genome shotgun (WGS) entry which is preliminary data.</text>
</comment>
<comment type="similarity">
    <text evidence="18">Belongs to the NnrE/AIBP family.</text>
</comment>
<evidence type="ECO:0000256" key="2">
    <source>
        <dbReference type="ARBA" id="ARBA00000909"/>
    </source>
</evidence>
<dbReference type="InterPro" id="IPR036652">
    <property type="entry name" value="YjeF_N_dom_sf"/>
</dbReference>
<dbReference type="Pfam" id="PF01256">
    <property type="entry name" value="Carb_kinase"/>
    <property type="match status" value="1"/>
</dbReference>
<feature type="binding site" evidence="17">
    <location>
        <position position="418"/>
    </location>
    <ligand>
        <name>(6S)-NADPHX</name>
        <dbReference type="ChEBI" id="CHEBI:64076"/>
    </ligand>
</feature>
<comment type="similarity">
    <text evidence="3 19">In the N-terminal section; belongs to the NnrE/AIBP family.</text>
</comment>
<keyword evidence="22" id="KW-0808">Transferase</keyword>
<dbReference type="EC" id="5.1.99.6" evidence="19"/>
<dbReference type="NCBIfam" id="TIGR00196">
    <property type="entry name" value="yjeF_cterm"/>
    <property type="match status" value="1"/>
</dbReference>
<comment type="caution">
    <text evidence="18">Lacks conserved residue(s) required for the propagation of feature annotation.</text>
</comment>
<dbReference type="NCBIfam" id="TIGR00197">
    <property type="entry name" value="yjeF_nterm"/>
    <property type="match status" value="1"/>
</dbReference>
<dbReference type="GO" id="GO:0110051">
    <property type="term" value="P:metabolite repair"/>
    <property type="evidence" value="ECO:0007669"/>
    <property type="project" value="TreeGrafter"/>
</dbReference>
<comment type="function">
    <text evidence="18">Catalyzes the epimerization of the S- and R-forms of NAD(P)HX, a damaged form of NAD(P)H that is a result of enzymatic or heat-dependent hydration. This is a prerequisite for the S-specific NAD(P)H-hydrate dehydratase to allow the repair of both epimers of NAD(P)HX.</text>
</comment>
<dbReference type="HAMAP" id="MF_01965">
    <property type="entry name" value="NADHX_dehydratase"/>
    <property type="match status" value="1"/>
</dbReference>
<dbReference type="GO" id="GO:0005524">
    <property type="term" value="F:ATP binding"/>
    <property type="evidence" value="ECO:0007669"/>
    <property type="project" value="UniProtKB-UniRule"/>
</dbReference>
<dbReference type="SUPFAM" id="SSF53613">
    <property type="entry name" value="Ribokinase-like"/>
    <property type="match status" value="1"/>
</dbReference>
<evidence type="ECO:0000256" key="18">
    <source>
        <dbReference type="HAMAP-Rule" id="MF_01966"/>
    </source>
</evidence>
<dbReference type="PANTHER" id="PTHR12592:SF0">
    <property type="entry name" value="ATP-DEPENDENT (S)-NAD(P)H-HYDRATE DEHYDRATASE"/>
    <property type="match status" value="1"/>
</dbReference>
<dbReference type="InterPro" id="IPR000631">
    <property type="entry name" value="CARKD"/>
</dbReference>
<dbReference type="HAMAP" id="MF_01966">
    <property type="entry name" value="NADHX_epimerase"/>
    <property type="match status" value="1"/>
</dbReference>
<evidence type="ECO:0000256" key="15">
    <source>
        <dbReference type="ARBA" id="ARBA00048238"/>
    </source>
</evidence>
<evidence type="ECO:0000256" key="1">
    <source>
        <dbReference type="ARBA" id="ARBA00000013"/>
    </source>
</evidence>
<feature type="binding site" evidence="18">
    <location>
        <begin position="132"/>
        <end position="138"/>
    </location>
    <ligand>
        <name>(6S)-NADPHX</name>
        <dbReference type="ChEBI" id="CHEBI:64076"/>
    </ligand>
</feature>
<evidence type="ECO:0000256" key="3">
    <source>
        <dbReference type="ARBA" id="ARBA00006001"/>
    </source>
</evidence>
<comment type="similarity">
    <text evidence="17">Belongs to the NnrD/CARKD family.</text>
</comment>
<keyword evidence="5 18" id="KW-0479">Metal-binding</keyword>
<feature type="binding site" evidence="17">
    <location>
        <begin position="388"/>
        <end position="392"/>
    </location>
    <ligand>
        <name>AMP</name>
        <dbReference type="ChEBI" id="CHEBI:456215"/>
    </ligand>
</feature>
<dbReference type="Proteomes" id="UP000555407">
    <property type="component" value="Unassembled WGS sequence"/>
</dbReference>
<evidence type="ECO:0000313" key="22">
    <source>
        <dbReference type="EMBL" id="NIK56564.1"/>
    </source>
</evidence>
<comment type="function">
    <text evidence="17">Catalyzes the dehydration of the S-form of NAD(P)HX at the expense of ADP, which is converted to AMP. Together with NAD(P)HX epimerase, which catalyzes the epimerization of the S- and R-forms, the enzyme allows the repair of both epimers of NAD(P)HX, a damaged form of NAD(P)H that is a result of enzymatic or heat-dependent hydration.</text>
</comment>
<keyword evidence="9 18" id="KW-0630">Potassium</keyword>
<dbReference type="SUPFAM" id="SSF64153">
    <property type="entry name" value="YjeF N-terminal domain-like"/>
    <property type="match status" value="1"/>
</dbReference>
<dbReference type="InterPro" id="IPR004443">
    <property type="entry name" value="YjeF_N_dom"/>
</dbReference>
<feature type="binding site" evidence="18">
    <location>
        <position position="161"/>
    </location>
    <ligand>
        <name>(6S)-NADPHX</name>
        <dbReference type="ChEBI" id="CHEBI:64076"/>
    </ligand>
</feature>
<dbReference type="GO" id="GO:0046872">
    <property type="term" value="F:metal ion binding"/>
    <property type="evidence" value="ECO:0007669"/>
    <property type="project" value="UniProtKB-UniRule"/>
</dbReference>
<dbReference type="EC" id="4.2.1.136" evidence="19"/>
<dbReference type="GO" id="GO:0046496">
    <property type="term" value="P:nicotinamide nucleotide metabolic process"/>
    <property type="evidence" value="ECO:0007669"/>
    <property type="project" value="UniProtKB-UniRule"/>
</dbReference>
<feature type="binding site" evidence="17">
    <location>
        <position position="351"/>
    </location>
    <ligand>
        <name>(6S)-NADPHX</name>
        <dbReference type="ChEBI" id="CHEBI:64076"/>
    </ligand>
</feature>
<evidence type="ECO:0000256" key="5">
    <source>
        <dbReference type="ARBA" id="ARBA00022723"/>
    </source>
</evidence>
<comment type="catalytic activity">
    <reaction evidence="1 18 19">
        <text>(6R)-NADHX = (6S)-NADHX</text>
        <dbReference type="Rhea" id="RHEA:32215"/>
        <dbReference type="ChEBI" id="CHEBI:64074"/>
        <dbReference type="ChEBI" id="CHEBI:64075"/>
        <dbReference type="EC" id="5.1.99.6"/>
    </reaction>
</comment>
<keyword evidence="7 17" id="KW-0067">ATP-binding</keyword>
<feature type="domain" description="YjeF C-terminal" evidence="20">
    <location>
        <begin position="223"/>
        <end position="474"/>
    </location>
</feature>
<dbReference type="GO" id="GO:0052856">
    <property type="term" value="F:NAD(P)HX epimerase activity"/>
    <property type="evidence" value="ECO:0007669"/>
    <property type="project" value="UniProtKB-UniRule"/>
</dbReference>
<dbReference type="InterPro" id="IPR030677">
    <property type="entry name" value="Nnr"/>
</dbReference>
<evidence type="ECO:0000256" key="4">
    <source>
        <dbReference type="ARBA" id="ARBA00009524"/>
    </source>
</evidence>
<evidence type="ECO:0000256" key="16">
    <source>
        <dbReference type="ARBA" id="ARBA00049209"/>
    </source>
</evidence>
<evidence type="ECO:0000256" key="11">
    <source>
        <dbReference type="ARBA" id="ARBA00023235"/>
    </source>
</evidence>
<comment type="cofactor">
    <cofactor evidence="17">
        <name>Mg(2+)</name>
        <dbReference type="ChEBI" id="CHEBI:18420"/>
    </cofactor>
</comment>